<reference evidence="1" key="1">
    <citation type="journal article" date="2019" name="Environ. Microbiol.">
        <title>Fungal ecological strategies reflected in gene transcription - a case study of two litter decomposers.</title>
        <authorList>
            <person name="Barbi F."/>
            <person name="Kohler A."/>
            <person name="Barry K."/>
            <person name="Baskaran P."/>
            <person name="Daum C."/>
            <person name="Fauchery L."/>
            <person name="Ihrmark K."/>
            <person name="Kuo A."/>
            <person name="LaButti K."/>
            <person name="Lipzen A."/>
            <person name="Morin E."/>
            <person name="Grigoriev I.V."/>
            <person name="Henrissat B."/>
            <person name="Lindahl B."/>
            <person name="Martin F."/>
        </authorList>
    </citation>
    <scope>NUCLEOTIDE SEQUENCE</scope>
    <source>
        <strain evidence="1">JB14</strain>
    </source>
</reference>
<evidence type="ECO:0000313" key="1">
    <source>
        <dbReference type="EMBL" id="KAE9386195.1"/>
    </source>
</evidence>
<sequence>MFALGDMPAIAKLMCMKGVNGKYPCHACKLLAVSNNSPVPAGQKAGKQSRYPALQCPDGFSYDPLALPLCTHSEFIAQAAQVDKALNKTTQDTQAKEFGINGLPTLTSLPSLSFPASFPHDFMHIIENIIPVLVDHWTGKFKGLDTGSEDYELMPLVWAAIGCGCVESSSTIPSSFGCRNMVPFCHHPGFHVQRRFKKKTYYDHFILLVKLIHKCLQFQLSTDEINDIEQGFAKWVEDYER</sequence>
<proteinExistence type="predicted"/>
<dbReference type="AlphaFoldDB" id="A0A6A4GLR3"/>
<dbReference type="OrthoDB" id="2404451at2759"/>
<accession>A0A6A4GLR3</accession>
<gene>
    <name evidence="1" type="ORF">BT96DRAFT_960625</name>
</gene>
<name>A0A6A4GLR3_9AGAR</name>
<organism evidence="1 2">
    <name type="scientific">Gymnopus androsaceus JB14</name>
    <dbReference type="NCBI Taxonomy" id="1447944"/>
    <lineage>
        <taxon>Eukaryota</taxon>
        <taxon>Fungi</taxon>
        <taxon>Dikarya</taxon>
        <taxon>Basidiomycota</taxon>
        <taxon>Agaricomycotina</taxon>
        <taxon>Agaricomycetes</taxon>
        <taxon>Agaricomycetidae</taxon>
        <taxon>Agaricales</taxon>
        <taxon>Marasmiineae</taxon>
        <taxon>Omphalotaceae</taxon>
        <taxon>Gymnopus</taxon>
    </lineage>
</organism>
<dbReference type="EMBL" id="ML769903">
    <property type="protein sequence ID" value="KAE9386195.1"/>
    <property type="molecule type" value="Genomic_DNA"/>
</dbReference>
<evidence type="ECO:0000313" key="2">
    <source>
        <dbReference type="Proteomes" id="UP000799118"/>
    </source>
</evidence>
<keyword evidence="2" id="KW-1185">Reference proteome</keyword>
<protein>
    <submittedName>
        <fullName evidence="1">Uncharacterized protein</fullName>
    </submittedName>
</protein>
<dbReference type="Proteomes" id="UP000799118">
    <property type="component" value="Unassembled WGS sequence"/>
</dbReference>